<accession>A0A8H3FWI6</accession>
<keyword evidence="3" id="KW-1185">Reference proteome</keyword>
<dbReference type="PANTHER" id="PTHR43798:SF5">
    <property type="entry name" value="MONOACYLGLYCEROL LIPASE ABHD6"/>
    <property type="match status" value="1"/>
</dbReference>
<dbReference type="OrthoDB" id="408373at2759"/>
<dbReference type="InterPro" id="IPR050266">
    <property type="entry name" value="AB_hydrolase_sf"/>
</dbReference>
<reference evidence="2" key="1">
    <citation type="submission" date="2021-03" db="EMBL/GenBank/DDBJ databases">
        <authorList>
            <person name="Tagirdzhanova G."/>
        </authorList>
    </citation>
    <scope>NUCLEOTIDE SEQUENCE</scope>
</reference>
<dbReference type="AlphaFoldDB" id="A0A8H3FWI6"/>
<dbReference type="Gene3D" id="3.40.50.1820">
    <property type="entry name" value="alpha/beta hydrolase"/>
    <property type="match status" value="1"/>
</dbReference>
<protein>
    <recommendedName>
        <fullName evidence="1">AB hydrolase-1 domain-containing protein</fullName>
    </recommendedName>
</protein>
<dbReference type="GO" id="GO:0047372">
    <property type="term" value="F:monoacylglycerol lipase activity"/>
    <property type="evidence" value="ECO:0007669"/>
    <property type="project" value="TreeGrafter"/>
</dbReference>
<dbReference type="SUPFAM" id="SSF53474">
    <property type="entry name" value="alpha/beta-Hydrolases"/>
    <property type="match status" value="1"/>
</dbReference>
<proteinExistence type="predicted"/>
<dbReference type="Pfam" id="PF00561">
    <property type="entry name" value="Abhydrolase_1"/>
    <property type="match status" value="1"/>
</dbReference>
<organism evidence="2 3">
    <name type="scientific">Imshaugia aleurites</name>
    <dbReference type="NCBI Taxonomy" id="172621"/>
    <lineage>
        <taxon>Eukaryota</taxon>
        <taxon>Fungi</taxon>
        <taxon>Dikarya</taxon>
        <taxon>Ascomycota</taxon>
        <taxon>Pezizomycotina</taxon>
        <taxon>Lecanoromycetes</taxon>
        <taxon>OSLEUM clade</taxon>
        <taxon>Lecanoromycetidae</taxon>
        <taxon>Lecanorales</taxon>
        <taxon>Lecanorineae</taxon>
        <taxon>Parmeliaceae</taxon>
        <taxon>Imshaugia</taxon>
    </lineage>
</organism>
<dbReference type="Proteomes" id="UP000664534">
    <property type="component" value="Unassembled WGS sequence"/>
</dbReference>
<feature type="domain" description="AB hydrolase-1" evidence="1">
    <location>
        <begin position="26"/>
        <end position="252"/>
    </location>
</feature>
<evidence type="ECO:0000313" key="3">
    <source>
        <dbReference type="Proteomes" id="UP000664534"/>
    </source>
</evidence>
<dbReference type="PANTHER" id="PTHR43798">
    <property type="entry name" value="MONOACYLGLYCEROL LIPASE"/>
    <property type="match status" value="1"/>
</dbReference>
<evidence type="ECO:0000259" key="1">
    <source>
        <dbReference type="Pfam" id="PF00561"/>
    </source>
</evidence>
<name>A0A8H3FWI6_9LECA</name>
<dbReference type="GO" id="GO:0046464">
    <property type="term" value="P:acylglycerol catabolic process"/>
    <property type="evidence" value="ECO:0007669"/>
    <property type="project" value="TreeGrafter"/>
</dbReference>
<dbReference type="InterPro" id="IPR029058">
    <property type="entry name" value="AB_hydrolase_fold"/>
</dbReference>
<comment type="caution">
    <text evidence="2">The sequence shown here is derived from an EMBL/GenBank/DDBJ whole genome shotgun (WGS) entry which is preliminary data.</text>
</comment>
<dbReference type="GO" id="GO:0016020">
    <property type="term" value="C:membrane"/>
    <property type="evidence" value="ECO:0007669"/>
    <property type="project" value="TreeGrafter"/>
</dbReference>
<dbReference type="InterPro" id="IPR000073">
    <property type="entry name" value="AB_hydrolase_1"/>
</dbReference>
<sequence>MPYLTIPSGRIFYADFPPKDSPARATLIFHHGLGSTHAFYRSITPALTSPPHNFRCITYDTISSGLSDLPSQPQSIQGLAQDAIEVLDALGVREKAIFVGHSMGGVVASEVAVAKGDRIKGSVMLGPPLPSPTVKTTFEGRVKVVEEGGMETMADVIPTGATGSKSTPLQHAFIRTLLLSQRPEGYCSMCKVMGGASPPDYAAIKMPTLMVAGEEDKSAPLAGCEEIFQKTGGEKSMEVVKGLGHWFCIEDPGSITGLIGAFVEKVIQTH</sequence>
<gene>
    <name evidence="2" type="ORF">IMSHALPRED_008792</name>
</gene>
<evidence type="ECO:0000313" key="2">
    <source>
        <dbReference type="EMBL" id="CAF9932089.1"/>
    </source>
</evidence>
<dbReference type="EMBL" id="CAJPDT010000064">
    <property type="protein sequence ID" value="CAF9932089.1"/>
    <property type="molecule type" value="Genomic_DNA"/>
</dbReference>
<dbReference type="PRINTS" id="PR00111">
    <property type="entry name" value="ABHYDROLASE"/>
</dbReference>